<dbReference type="OrthoDB" id="5512886at2"/>
<dbReference type="RefSeq" id="WP_106089342.1">
    <property type="nucleotide sequence ID" value="NZ_PVNL01000046.1"/>
</dbReference>
<feature type="chain" id="PRO_5015640335" evidence="1">
    <location>
        <begin position="23"/>
        <end position="234"/>
    </location>
</feature>
<evidence type="ECO:0000259" key="2">
    <source>
        <dbReference type="Pfam" id="PF22599"/>
    </source>
</evidence>
<reference evidence="3 4" key="1">
    <citation type="submission" date="2018-03" db="EMBL/GenBank/DDBJ databases">
        <title>Draft Genome Sequences of the Obligatory Marine Myxobacteria Enhygromyxa salina SWB007.</title>
        <authorList>
            <person name="Poehlein A."/>
            <person name="Moghaddam J.A."/>
            <person name="Harms H."/>
            <person name="Alanjari M."/>
            <person name="Koenig G.M."/>
            <person name="Daniel R."/>
            <person name="Schaeberle T.F."/>
        </authorList>
    </citation>
    <scope>NUCLEOTIDE SEQUENCE [LARGE SCALE GENOMIC DNA]</scope>
    <source>
        <strain evidence="3 4">SWB007</strain>
    </source>
</reference>
<proteinExistence type="predicted"/>
<gene>
    <name evidence="3" type="ORF">ENSA7_23170</name>
</gene>
<organism evidence="3 4">
    <name type="scientific">Enhygromyxa salina</name>
    <dbReference type="NCBI Taxonomy" id="215803"/>
    <lineage>
        <taxon>Bacteria</taxon>
        <taxon>Pseudomonadati</taxon>
        <taxon>Myxococcota</taxon>
        <taxon>Polyangia</taxon>
        <taxon>Nannocystales</taxon>
        <taxon>Nannocystaceae</taxon>
        <taxon>Enhygromyxa</taxon>
    </lineage>
</organism>
<protein>
    <submittedName>
        <fullName evidence="3">Preprotein translocase subunit SecD</fullName>
    </submittedName>
</protein>
<sequence length="234" mass="25636">MTANRALRITAALALALGPTVAACSKPSDSAQARGTPTPIRAQIRVAPVVDHHPWVIAFVTEISIARPPGADARLEGRTGPEGLRHPEPIIEAETREALADALADYERRRPRMPELRPVWQPEPFGPHERVAWRLYFVDTSRGFTLDDDARATLEPHDLGPRVHVQLGESQRQQLAALTTEQVGRRIAITADDEVLMLPVVVEPIPDGDIALVTSPHLDPKLSAPALFERLTAK</sequence>
<evidence type="ECO:0000256" key="1">
    <source>
        <dbReference type="SAM" id="SignalP"/>
    </source>
</evidence>
<dbReference type="InterPro" id="IPR054384">
    <property type="entry name" value="SecDF_P1_head"/>
</dbReference>
<name>A0A2S9YSG6_9BACT</name>
<dbReference type="PROSITE" id="PS51257">
    <property type="entry name" value="PROKAR_LIPOPROTEIN"/>
    <property type="match status" value="1"/>
</dbReference>
<dbReference type="Proteomes" id="UP000238823">
    <property type="component" value="Unassembled WGS sequence"/>
</dbReference>
<dbReference type="Gene3D" id="3.30.1360.200">
    <property type="match status" value="1"/>
</dbReference>
<comment type="caution">
    <text evidence="3">The sequence shown here is derived from an EMBL/GenBank/DDBJ whole genome shotgun (WGS) entry which is preliminary data.</text>
</comment>
<dbReference type="AlphaFoldDB" id="A0A2S9YSG6"/>
<accession>A0A2S9YSG6</accession>
<feature type="signal peptide" evidence="1">
    <location>
        <begin position="1"/>
        <end position="22"/>
    </location>
</feature>
<evidence type="ECO:0000313" key="4">
    <source>
        <dbReference type="Proteomes" id="UP000238823"/>
    </source>
</evidence>
<dbReference type="Pfam" id="PF22599">
    <property type="entry name" value="SecDF_P1_head"/>
    <property type="match status" value="1"/>
</dbReference>
<keyword evidence="1" id="KW-0732">Signal</keyword>
<dbReference type="EMBL" id="PVNL01000046">
    <property type="protein sequence ID" value="PRQ08033.1"/>
    <property type="molecule type" value="Genomic_DNA"/>
</dbReference>
<feature type="domain" description="SecDF P1 head subdomain" evidence="2">
    <location>
        <begin position="149"/>
        <end position="210"/>
    </location>
</feature>
<evidence type="ECO:0000313" key="3">
    <source>
        <dbReference type="EMBL" id="PRQ08033.1"/>
    </source>
</evidence>